<organism evidence="1 2">
    <name type="scientific">Dreissena polymorpha</name>
    <name type="common">Zebra mussel</name>
    <name type="synonym">Mytilus polymorpha</name>
    <dbReference type="NCBI Taxonomy" id="45954"/>
    <lineage>
        <taxon>Eukaryota</taxon>
        <taxon>Metazoa</taxon>
        <taxon>Spiralia</taxon>
        <taxon>Lophotrochozoa</taxon>
        <taxon>Mollusca</taxon>
        <taxon>Bivalvia</taxon>
        <taxon>Autobranchia</taxon>
        <taxon>Heteroconchia</taxon>
        <taxon>Euheterodonta</taxon>
        <taxon>Imparidentia</taxon>
        <taxon>Neoheterodontei</taxon>
        <taxon>Myida</taxon>
        <taxon>Dreissenoidea</taxon>
        <taxon>Dreissenidae</taxon>
        <taxon>Dreissena</taxon>
    </lineage>
</organism>
<dbReference type="Proteomes" id="UP000828390">
    <property type="component" value="Unassembled WGS sequence"/>
</dbReference>
<dbReference type="AlphaFoldDB" id="A0A9D4L6F4"/>
<dbReference type="EMBL" id="JAIWYP010000003">
    <property type="protein sequence ID" value="KAH3852426.1"/>
    <property type="molecule type" value="Genomic_DNA"/>
</dbReference>
<reference evidence="1" key="2">
    <citation type="submission" date="2020-11" db="EMBL/GenBank/DDBJ databases">
        <authorList>
            <person name="McCartney M.A."/>
            <person name="Auch B."/>
            <person name="Kono T."/>
            <person name="Mallez S."/>
            <person name="Becker A."/>
            <person name="Gohl D.M."/>
            <person name="Silverstein K.A.T."/>
            <person name="Koren S."/>
            <person name="Bechman K.B."/>
            <person name="Herman A."/>
            <person name="Abrahante J.E."/>
            <person name="Garbe J."/>
        </authorList>
    </citation>
    <scope>NUCLEOTIDE SEQUENCE</scope>
    <source>
        <strain evidence="1">Duluth1</strain>
        <tissue evidence="1">Whole animal</tissue>
    </source>
</reference>
<comment type="caution">
    <text evidence="1">The sequence shown here is derived from an EMBL/GenBank/DDBJ whole genome shotgun (WGS) entry which is preliminary data.</text>
</comment>
<reference evidence="1" key="1">
    <citation type="journal article" date="2019" name="bioRxiv">
        <title>The Genome of the Zebra Mussel, Dreissena polymorpha: A Resource for Invasive Species Research.</title>
        <authorList>
            <person name="McCartney M.A."/>
            <person name="Auch B."/>
            <person name="Kono T."/>
            <person name="Mallez S."/>
            <person name="Zhang Y."/>
            <person name="Obille A."/>
            <person name="Becker A."/>
            <person name="Abrahante J.E."/>
            <person name="Garbe J."/>
            <person name="Badalamenti J.P."/>
            <person name="Herman A."/>
            <person name="Mangelson H."/>
            <person name="Liachko I."/>
            <person name="Sullivan S."/>
            <person name="Sone E.D."/>
            <person name="Koren S."/>
            <person name="Silverstein K.A.T."/>
            <person name="Beckman K.B."/>
            <person name="Gohl D.M."/>
        </authorList>
    </citation>
    <scope>NUCLEOTIDE SEQUENCE</scope>
    <source>
        <strain evidence="1">Duluth1</strain>
        <tissue evidence="1">Whole animal</tissue>
    </source>
</reference>
<sequence>MREKTNNNKTKANQENEFWHPAVCVSIPLACDVAFYYEKGIDFCKKSSTKMIKKSDKLIEEKMLFNQEHESGEDNQCGARSVNGSAGWTSVTAEDTPFAAADDTT</sequence>
<evidence type="ECO:0000313" key="2">
    <source>
        <dbReference type="Proteomes" id="UP000828390"/>
    </source>
</evidence>
<accession>A0A9D4L6F4</accession>
<gene>
    <name evidence="1" type="ORF">DPMN_094935</name>
</gene>
<keyword evidence="2" id="KW-1185">Reference proteome</keyword>
<proteinExistence type="predicted"/>
<protein>
    <submittedName>
        <fullName evidence="1">Uncharacterized protein</fullName>
    </submittedName>
</protein>
<name>A0A9D4L6F4_DREPO</name>
<evidence type="ECO:0000313" key="1">
    <source>
        <dbReference type="EMBL" id="KAH3852426.1"/>
    </source>
</evidence>